<accession>K8NZ97</accession>
<evidence type="ECO:0000313" key="2">
    <source>
        <dbReference type="Proteomes" id="UP000001095"/>
    </source>
</evidence>
<dbReference type="EMBL" id="AGWY01000008">
    <property type="protein sequence ID" value="EKS35657.1"/>
    <property type="molecule type" value="Genomic_DNA"/>
</dbReference>
<keyword evidence="2" id="KW-1185">Reference proteome</keyword>
<dbReference type="HOGENOM" id="CLU_3075944_0_0_5"/>
<organism evidence="1 2">
    <name type="scientific">Afipia clevelandensis ATCC 49720</name>
    <dbReference type="NCBI Taxonomy" id="883079"/>
    <lineage>
        <taxon>Bacteria</taxon>
        <taxon>Pseudomonadati</taxon>
        <taxon>Pseudomonadota</taxon>
        <taxon>Alphaproteobacteria</taxon>
        <taxon>Hyphomicrobiales</taxon>
        <taxon>Nitrobacteraceae</taxon>
        <taxon>Afipia</taxon>
    </lineage>
</organism>
<name>K8NZ97_9BRAD</name>
<dbReference type="Proteomes" id="UP000001095">
    <property type="component" value="Unassembled WGS sequence"/>
</dbReference>
<dbReference type="PATRIC" id="fig|883079.3.peg.1896"/>
<sequence length="52" mass="5909">MRHAEVQDGRFADVPERLTASFREENFTTCFTDVLKRIVTKPRIAPGLFALG</sequence>
<reference evidence="1 2" key="1">
    <citation type="submission" date="2012-04" db="EMBL/GenBank/DDBJ databases">
        <title>The Genome Sequence of Afipia clevelandensis ATCC 49720.</title>
        <authorList>
            <consortium name="The Broad Institute Genome Sequencing Platform"/>
            <person name="Earl A."/>
            <person name="Ward D."/>
            <person name="Feldgarden M."/>
            <person name="Gevers D."/>
            <person name="Huys G."/>
            <person name="Walker B."/>
            <person name="Young S.K."/>
            <person name="Zeng Q."/>
            <person name="Gargeya S."/>
            <person name="Fitzgerald M."/>
            <person name="Haas B."/>
            <person name="Abouelleil A."/>
            <person name="Alvarado L."/>
            <person name="Arachchi H.M."/>
            <person name="Berlin A."/>
            <person name="Chapman S.B."/>
            <person name="Goldberg J."/>
            <person name="Griggs A."/>
            <person name="Gujja S."/>
            <person name="Hansen M."/>
            <person name="Howarth C."/>
            <person name="Imamovic A."/>
            <person name="Larimer J."/>
            <person name="McCowen C."/>
            <person name="Montmayeur A."/>
            <person name="Murphy C."/>
            <person name="Neiman D."/>
            <person name="Pearson M."/>
            <person name="Priest M."/>
            <person name="Roberts A."/>
            <person name="Saif S."/>
            <person name="Shea T."/>
            <person name="Sisk P."/>
            <person name="Sykes S."/>
            <person name="Wortman J."/>
            <person name="Nusbaum C."/>
            <person name="Birren B."/>
        </authorList>
    </citation>
    <scope>NUCLEOTIDE SEQUENCE [LARGE SCALE GENOMIC DNA]</scope>
    <source>
        <strain evidence="1 2">ATCC 49720</strain>
    </source>
</reference>
<evidence type="ECO:0000313" key="1">
    <source>
        <dbReference type="EMBL" id="EKS35657.1"/>
    </source>
</evidence>
<dbReference type="AlphaFoldDB" id="K8NZ97"/>
<proteinExistence type="predicted"/>
<comment type="caution">
    <text evidence="1">The sequence shown here is derived from an EMBL/GenBank/DDBJ whole genome shotgun (WGS) entry which is preliminary data.</text>
</comment>
<gene>
    <name evidence="1" type="ORF">HMPREF9696_01869</name>
</gene>
<protein>
    <submittedName>
        <fullName evidence="1">Uncharacterized protein</fullName>
    </submittedName>
</protein>
<dbReference type="RefSeq" id="WP_002712735.1">
    <property type="nucleotide sequence ID" value="NZ_KB375281.1"/>
</dbReference>